<name>A0ACB9MXF7_BAUVA</name>
<gene>
    <name evidence="1" type="ORF">L6164_021101</name>
</gene>
<dbReference type="EMBL" id="CM039433">
    <property type="protein sequence ID" value="KAI4328769.1"/>
    <property type="molecule type" value="Genomic_DNA"/>
</dbReference>
<protein>
    <submittedName>
        <fullName evidence="1">Uncharacterized protein</fullName>
    </submittedName>
</protein>
<evidence type="ECO:0000313" key="2">
    <source>
        <dbReference type="Proteomes" id="UP000828941"/>
    </source>
</evidence>
<dbReference type="Proteomes" id="UP000828941">
    <property type="component" value="Chromosome 8"/>
</dbReference>
<accession>A0ACB9MXF7</accession>
<comment type="caution">
    <text evidence="1">The sequence shown here is derived from an EMBL/GenBank/DDBJ whole genome shotgun (WGS) entry which is preliminary data.</text>
</comment>
<organism evidence="1 2">
    <name type="scientific">Bauhinia variegata</name>
    <name type="common">Purple orchid tree</name>
    <name type="synonym">Phanera variegata</name>
    <dbReference type="NCBI Taxonomy" id="167791"/>
    <lineage>
        <taxon>Eukaryota</taxon>
        <taxon>Viridiplantae</taxon>
        <taxon>Streptophyta</taxon>
        <taxon>Embryophyta</taxon>
        <taxon>Tracheophyta</taxon>
        <taxon>Spermatophyta</taxon>
        <taxon>Magnoliopsida</taxon>
        <taxon>eudicotyledons</taxon>
        <taxon>Gunneridae</taxon>
        <taxon>Pentapetalae</taxon>
        <taxon>rosids</taxon>
        <taxon>fabids</taxon>
        <taxon>Fabales</taxon>
        <taxon>Fabaceae</taxon>
        <taxon>Cercidoideae</taxon>
        <taxon>Cercideae</taxon>
        <taxon>Bauhiniinae</taxon>
        <taxon>Bauhinia</taxon>
    </lineage>
</organism>
<proteinExistence type="predicted"/>
<evidence type="ECO:0000313" key="1">
    <source>
        <dbReference type="EMBL" id="KAI4328769.1"/>
    </source>
</evidence>
<keyword evidence="2" id="KW-1185">Reference proteome</keyword>
<reference evidence="1 2" key="1">
    <citation type="journal article" date="2022" name="DNA Res.">
        <title>Chromosomal-level genome assembly of the orchid tree Bauhinia variegata (Leguminosae; Cercidoideae) supports the allotetraploid origin hypothesis of Bauhinia.</title>
        <authorList>
            <person name="Zhong Y."/>
            <person name="Chen Y."/>
            <person name="Zheng D."/>
            <person name="Pang J."/>
            <person name="Liu Y."/>
            <person name="Luo S."/>
            <person name="Meng S."/>
            <person name="Qian L."/>
            <person name="Wei D."/>
            <person name="Dai S."/>
            <person name="Zhou R."/>
        </authorList>
    </citation>
    <scope>NUCLEOTIDE SEQUENCE [LARGE SCALE GENOMIC DNA]</scope>
    <source>
        <strain evidence="1">BV-YZ2020</strain>
    </source>
</reference>
<sequence>MERERENAIYLKLFWGANRKTWNWWSRKTQSIVLILLIFCFIAIFCVISSWINLLIFSGVSFSKDKFETVEAPKVEEFPLRCTKGNETQICPRDYPTSHNPSRSSNTTCPAYFRWIHEDLRPWRESGITKEMVERARKTAHFRVVILNGKVYVETFIQSIYSRDKFTLWGILQLLRRYPGRLPDLDLMFDSDDRPVIPSKDFQGPNSGPPTLFRYCADEHSLDIVFPDWSFWGWPEINIRPWKEVLNDIKEGSKRRKWKDRVPYAYWKGNPFVAVTRVDLLKCNVSKENDWNSRLYIQNWIEESEQEFKKSNLEDQCTHRYKIYIEGWAWSVSEKYILACNSMTLYVKSKFYDFFSRSMVPLQHYWPIRDNSKCTSLKFAVEWGNNHAEKAQAIGEAGSNFTQEDLSMEHVYDYMFHLLNEYAKLLRFKPTIPPTAVELCPETMACATNGRWRRFMEDSMVKFPSDSTPCNLPSPFDPITLRDIQEKKTNAIRQVEIWENEYWQNINKTKDNSMA</sequence>